<accession>A0A2A9N7Z9</accession>
<dbReference type="GO" id="GO:0005737">
    <property type="term" value="C:cytoplasm"/>
    <property type="evidence" value="ECO:0007669"/>
    <property type="project" value="InterPro"/>
</dbReference>
<evidence type="ECO:0000256" key="2">
    <source>
        <dbReference type="ARBA" id="ARBA00022525"/>
    </source>
</evidence>
<dbReference type="STRING" id="703135.A0A2A9N7Z9"/>
<dbReference type="InterPro" id="IPR003284">
    <property type="entry name" value="Sal_SpvB"/>
</dbReference>
<evidence type="ECO:0000256" key="3">
    <source>
        <dbReference type="ARBA" id="ARBA00023026"/>
    </source>
</evidence>
<dbReference type="NCBIfam" id="TIGR03696">
    <property type="entry name" value="Rhs_assc_core"/>
    <property type="match status" value="1"/>
</dbReference>
<dbReference type="InterPro" id="IPR050708">
    <property type="entry name" value="T6SS_VgrG/RHS"/>
</dbReference>
<dbReference type="Gene3D" id="2.180.10.10">
    <property type="entry name" value="RHS repeat-associated core"/>
    <property type="match status" value="2"/>
</dbReference>
<protein>
    <recommendedName>
        <fullName evidence="6">Insecticide toxin TcdB middle/N-terminal domain-containing protein</fullName>
    </recommendedName>
</protein>
<dbReference type="PANTHER" id="PTHR32305:SF15">
    <property type="entry name" value="PROTEIN RHSA-RELATED"/>
    <property type="match status" value="1"/>
</dbReference>
<evidence type="ECO:0000313" key="4">
    <source>
        <dbReference type="EMBL" id="PFH46745.1"/>
    </source>
</evidence>
<organism evidence="4 5">
    <name type="scientific">Amanita thiersii Skay4041</name>
    <dbReference type="NCBI Taxonomy" id="703135"/>
    <lineage>
        <taxon>Eukaryota</taxon>
        <taxon>Fungi</taxon>
        <taxon>Dikarya</taxon>
        <taxon>Basidiomycota</taxon>
        <taxon>Agaricomycotina</taxon>
        <taxon>Agaricomycetes</taxon>
        <taxon>Agaricomycetidae</taxon>
        <taxon>Agaricales</taxon>
        <taxon>Pluteineae</taxon>
        <taxon>Amanitaceae</taxon>
        <taxon>Amanita</taxon>
    </lineage>
</organism>
<dbReference type="GO" id="GO:0005576">
    <property type="term" value="C:extracellular region"/>
    <property type="evidence" value="ECO:0007669"/>
    <property type="project" value="UniProtKB-SubCell"/>
</dbReference>
<dbReference type="SUPFAM" id="SSF69318">
    <property type="entry name" value="Integrin alpha N-terminal domain"/>
    <property type="match status" value="1"/>
</dbReference>
<dbReference type="EMBL" id="KZ302162">
    <property type="protein sequence ID" value="PFH46745.1"/>
    <property type="molecule type" value="Genomic_DNA"/>
</dbReference>
<dbReference type="InterPro" id="IPR022385">
    <property type="entry name" value="Rhs_assc_core"/>
</dbReference>
<dbReference type="OrthoDB" id="442731at2759"/>
<evidence type="ECO:0008006" key="6">
    <source>
        <dbReference type="Google" id="ProtNLM"/>
    </source>
</evidence>
<gene>
    <name evidence="4" type="ORF">AMATHDRAFT_183039</name>
</gene>
<evidence type="ECO:0000313" key="5">
    <source>
        <dbReference type="Proteomes" id="UP000242287"/>
    </source>
</evidence>
<reference evidence="4 5" key="1">
    <citation type="submission" date="2014-02" db="EMBL/GenBank/DDBJ databases">
        <title>Transposable element dynamics among asymbiotic and ectomycorrhizal Amanita fungi.</title>
        <authorList>
            <consortium name="DOE Joint Genome Institute"/>
            <person name="Hess J."/>
            <person name="Skrede I."/>
            <person name="Wolfe B."/>
            <person name="LaButti K."/>
            <person name="Ohm R.A."/>
            <person name="Grigoriev I.V."/>
            <person name="Pringle A."/>
        </authorList>
    </citation>
    <scope>NUCLEOTIDE SEQUENCE [LARGE SCALE GENOMIC DNA]</scope>
    <source>
        <strain evidence="4 5">SKay4041</strain>
    </source>
</reference>
<sequence length="2025" mass="224082">MGPIPISQAVDSSGSFTLNVPLQLPHSRFMPQLSLGYNSAATRHSILGRGWDLIGVPTIERVPATVAQDGHRGTVQYNQFDCFALSGQRLIKISGSFKNRTEYRFEIEQWSRIFAYGDIGNPTHWEQYLPDGTMRKFGNTEDSNIKALTGQANPPTRVWAVSEFTDPFSNYISFAYSSLVKASEKPTGTFYLTRVTYGGNKKSKIPKEFRINFSYEERPDVSTRYLGGYIIKNNWRVKTISTTVYTVEGSIDTPILQYAFAYTKSGLAKLTCLDSITLKDCVTGASIHPLKFRWTGSTPRTVFDPTKKIGELQADVTTIKQIIPLDVNGNGTNDIVIASDQNNILNLDVYLADLQGNVSNQKATGSGPTGLPFSPLIYPLDLNGDGVSDILHILDNKTGSFYLTALLSKPDMKNPHAVKFEKQTTVPFNPPNSSGLFCTGDFSGNGLVGLVYIFQDSETNIIKINQFKSDGTKLTGLQQIGINETKGWDFSKIQIVVGDLTGNGADDLFLLYPGTTTWNILWIQSRVGFLKFGSDLSRTAIKVPVSEETRIFPFHADNDAKIGLLFASKSNDVLRLQLLRSTGVSLVDTGPVAFSDIPFAGNIIVNRVTSATTLDVVNVVEGDNGPTIHVIRYDGQTFCEVKNTTQPTLDGIPEADRKNSIVRWADLRGIGRSDCVISTPTNGNIVINSMKCSGTAFSDSRWQPLESISSYSQDLRLSVHIIYAPLSDPSTYKATDRTVVSLINAFASNFGSAAPLTSVSAQNLCRSRVQLVSSPRFIVYQHLVDTSGSVDKHWYKYSDALVDFQGRGWLGFRSISRKSLLPKITVTSTYTQKYPFIGLVERTQTYMDPDVPSSILQITTNNWKDFSAHPKLYLPLLSSTSEHNYRKDQLAYQANVLFQYDKYGNATQTAIQIPQNELKLVANSTFQVPSTDSSCWIVGQKLGDDVLNKSNIRLSMSRYQYFPGTTCLTQVRNWVSDDIWTNKNYTYDNYGNLASVLEPNKCLHFDYDTMVAANVTKTRTYTSQTTFFDDTASYKDTLNLALGLPSSTTNSNGLITSFDYDCLGRKIRASRGTAPYNMIQVERMSFNPILDKLVETSYISNGLEGVRHQWHIIATECDGQGRTTSERETLPDDLSRFTSRDTKYDVAGRVTARSLPYSGLQETNEITYEYDTLSRLTQVVYPPTKAGGSPVTCSFDYDKTVKSGISLITEAINDGTSTRTISCSRLVLPSLDTPGNFTKFCPIKQTNELGQNVYSRFDDLGRPVLIADSQGVWLSLTYDGLSRVTNRRITSGTNSTKNVFSDTTMCFNDASRQSTVRNNLTGTTIISNKDYLGRVVKKISKEETINYTYFNNHLSTVSSSNGPSYTYAYNALGDLKSSIMTLGDDEFKTSFAYTNMGQLQSTTNPDKSSITSTFFSDGATTKDLFLQNSSNIRKAWASFSNVNDVYSLPLTCMLGNGSGALTSQFEISIDGLPTCNTVSRAGTSTFQQQWDYTALRKTKVYGFRDGVTTYGYDPAGMSRCNLQMYSDPYCRLGQLINVLKNGIITTFSYDASGNITQMDGGKFNIDKGWELKSVVKNGTTTCYKYSKDGKRISAEKGTVAQNSMQYDSQGRLTRRVDHINNVTTRFLYDFTGRLVRLSSIDDKGTTRTTVYVSENYDVDTTTTQTATTKQTTSYLIHNHRIASLLTVNGTETVQYYQHDALGSTIAVFDSDGNVLTYYDYDAFGNATPSTPANATARYTYCGKQLIGDLYYFGARFYDPNTGRFLTLDPFAIHLDGLSPSSFNRYAFSINDPINYIDWNGLDPVPIWHWFADMGLILSSFLILRAGHPRLAAAAFGAGFSGLVTDYYAAKNNDSNFRDWIEQLGLGAAIGYTGERLTPVGVTYLGKLLSPGGRFIARTAAGRVASSTISRVSAFAPRTVSVTGMLVRKTTIDATSGAIFGLTQQFITNLWLRYVRKKDTALDDSFLESASWGALGGVILGGVGRGHKNYLKRQAELAENRVMMELSDVFVVRTGPLRVPLVIPSY</sequence>
<proteinExistence type="predicted"/>
<dbReference type="PANTHER" id="PTHR32305">
    <property type="match status" value="1"/>
</dbReference>
<name>A0A2A9N7Z9_9AGAR</name>
<keyword evidence="3" id="KW-0843">Virulence</keyword>
<keyword evidence="5" id="KW-1185">Reference proteome</keyword>
<keyword evidence="2" id="KW-0964">Secreted</keyword>
<dbReference type="Proteomes" id="UP000242287">
    <property type="component" value="Unassembled WGS sequence"/>
</dbReference>
<comment type="subcellular location">
    <subcellularLocation>
        <location evidence="1">Secreted</location>
    </subcellularLocation>
</comment>
<evidence type="ECO:0000256" key="1">
    <source>
        <dbReference type="ARBA" id="ARBA00004613"/>
    </source>
</evidence>
<dbReference type="Pfam" id="PF03534">
    <property type="entry name" value="SpvB"/>
    <property type="match status" value="1"/>
</dbReference>
<dbReference type="InterPro" id="IPR028994">
    <property type="entry name" value="Integrin_alpha_N"/>
</dbReference>